<evidence type="ECO:0000313" key="2">
    <source>
        <dbReference type="Proteomes" id="UP001056120"/>
    </source>
</evidence>
<gene>
    <name evidence="1" type="ORF">L1987_81722</name>
</gene>
<name>A0ACB8YSC6_9ASTR</name>
<comment type="caution">
    <text evidence="1">The sequence shown here is derived from an EMBL/GenBank/DDBJ whole genome shotgun (WGS) entry which is preliminary data.</text>
</comment>
<reference evidence="2" key="1">
    <citation type="journal article" date="2022" name="Mol. Ecol. Resour.">
        <title>The genomes of chicory, endive, great burdock and yacon provide insights into Asteraceae palaeo-polyploidization history and plant inulin production.</title>
        <authorList>
            <person name="Fan W."/>
            <person name="Wang S."/>
            <person name="Wang H."/>
            <person name="Wang A."/>
            <person name="Jiang F."/>
            <person name="Liu H."/>
            <person name="Zhao H."/>
            <person name="Xu D."/>
            <person name="Zhang Y."/>
        </authorList>
    </citation>
    <scope>NUCLEOTIDE SEQUENCE [LARGE SCALE GENOMIC DNA]</scope>
    <source>
        <strain evidence="2">cv. Yunnan</strain>
    </source>
</reference>
<organism evidence="1 2">
    <name type="scientific">Smallanthus sonchifolius</name>
    <dbReference type="NCBI Taxonomy" id="185202"/>
    <lineage>
        <taxon>Eukaryota</taxon>
        <taxon>Viridiplantae</taxon>
        <taxon>Streptophyta</taxon>
        <taxon>Embryophyta</taxon>
        <taxon>Tracheophyta</taxon>
        <taxon>Spermatophyta</taxon>
        <taxon>Magnoliopsida</taxon>
        <taxon>eudicotyledons</taxon>
        <taxon>Gunneridae</taxon>
        <taxon>Pentapetalae</taxon>
        <taxon>asterids</taxon>
        <taxon>campanulids</taxon>
        <taxon>Asterales</taxon>
        <taxon>Asteraceae</taxon>
        <taxon>Asteroideae</taxon>
        <taxon>Heliantheae alliance</taxon>
        <taxon>Millerieae</taxon>
        <taxon>Smallanthus</taxon>
    </lineage>
</organism>
<sequence>MAITQGVRFTHRKQRSRRQSGSSERSACFVLVFTVSNRTFISHQLNTTSHRQKKSLRTCKAPIPATIKGLDQGQIQQARVCDSRPQSHELVADAMGHQQVS</sequence>
<keyword evidence="2" id="KW-1185">Reference proteome</keyword>
<protein>
    <submittedName>
        <fullName evidence="1">Uncharacterized protein</fullName>
    </submittedName>
</protein>
<evidence type="ECO:0000313" key="1">
    <source>
        <dbReference type="EMBL" id="KAI3688016.1"/>
    </source>
</evidence>
<accession>A0ACB8YSC6</accession>
<reference evidence="1 2" key="2">
    <citation type="journal article" date="2022" name="Mol. Ecol. Resour.">
        <title>The genomes of chicory, endive, great burdock and yacon provide insights into Asteraceae paleo-polyploidization history and plant inulin production.</title>
        <authorList>
            <person name="Fan W."/>
            <person name="Wang S."/>
            <person name="Wang H."/>
            <person name="Wang A."/>
            <person name="Jiang F."/>
            <person name="Liu H."/>
            <person name="Zhao H."/>
            <person name="Xu D."/>
            <person name="Zhang Y."/>
        </authorList>
    </citation>
    <scope>NUCLEOTIDE SEQUENCE [LARGE SCALE GENOMIC DNA]</scope>
    <source>
        <strain evidence="2">cv. Yunnan</strain>
        <tissue evidence="1">Leaves</tissue>
    </source>
</reference>
<dbReference type="EMBL" id="CM042044">
    <property type="protein sequence ID" value="KAI3688016.1"/>
    <property type="molecule type" value="Genomic_DNA"/>
</dbReference>
<proteinExistence type="predicted"/>
<dbReference type="Proteomes" id="UP001056120">
    <property type="component" value="Linkage Group LG27"/>
</dbReference>